<dbReference type="Proteomes" id="UP000765509">
    <property type="component" value="Unassembled WGS sequence"/>
</dbReference>
<sequence>MKSRKKLHQCRWPLNNVKINQAYDPELAAKIPIHFMEIDRRKNFRFSEWAPGSSTPNSEDAKSEGTETPILEMSFSELHNELFSSLMKTYGK</sequence>
<evidence type="ECO:0000313" key="1">
    <source>
        <dbReference type="EMBL" id="MBW0555838.1"/>
    </source>
</evidence>
<evidence type="ECO:0000313" key="2">
    <source>
        <dbReference type="Proteomes" id="UP000765509"/>
    </source>
</evidence>
<gene>
    <name evidence="1" type="ORF">O181_095553</name>
</gene>
<dbReference type="EMBL" id="AVOT02062977">
    <property type="protein sequence ID" value="MBW0555838.1"/>
    <property type="molecule type" value="Genomic_DNA"/>
</dbReference>
<comment type="caution">
    <text evidence="1">The sequence shown here is derived from an EMBL/GenBank/DDBJ whole genome shotgun (WGS) entry which is preliminary data.</text>
</comment>
<keyword evidence="2" id="KW-1185">Reference proteome</keyword>
<proteinExistence type="predicted"/>
<protein>
    <submittedName>
        <fullName evidence="1">Uncharacterized protein</fullName>
    </submittedName>
</protein>
<organism evidence="1 2">
    <name type="scientific">Austropuccinia psidii MF-1</name>
    <dbReference type="NCBI Taxonomy" id="1389203"/>
    <lineage>
        <taxon>Eukaryota</taxon>
        <taxon>Fungi</taxon>
        <taxon>Dikarya</taxon>
        <taxon>Basidiomycota</taxon>
        <taxon>Pucciniomycotina</taxon>
        <taxon>Pucciniomycetes</taxon>
        <taxon>Pucciniales</taxon>
        <taxon>Sphaerophragmiaceae</taxon>
        <taxon>Austropuccinia</taxon>
    </lineage>
</organism>
<dbReference type="AlphaFoldDB" id="A0A9Q3J5A4"/>
<reference evidence="1" key="1">
    <citation type="submission" date="2021-03" db="EMBL/GenBank/DDBJ databases">
        <title>Draft genome sequence of rust myrtle Austropuccinia psidii MF-1, a brazilian biotype.</title>
        <authorList>
            <person name="Quecine M.C."/>
            <person name="Pachon D.M.R."/>
            <person name="Bonatelli M.L."/>
            <person name="Correr F.H."/>
            <person name="Franceschini L.M."/>
            <person name="Leite T.F."/>
            <person name="Margarido G.R.A."/>
            <person name="Almeida C.A."/>
            <person name="Ferrarezi J.A."/>
            <person name="Labate C.A."/>
        </authorList>
    </citation>
    <scope>NUCLEOTIDE SEQUENCE</scope>
    <source>
        <strain evidence="1">MF-1</strain>
    </source>
</reference>
<name>A0A9Q3J5A4_9BASI</name>
<accession>A0A9Q3J5A4</accession>